<sequence>MAQLNEGEGVAQDVAKDGTPASQVLATTNIEPLHHTDSEAPATIANTAPEAHTSTVGEASSQTNEQQGIGQEYRLKSIQFCDRPDRPTMRTVLIVTQNENGPCPLISLANTLALQGTLHLHGTSITDHELVGMLGNALFSNAEQGAVEDGALLLDLLPELTHGLDVELQFSNVFDFAESPATRLFRAFGVMLVHGWVAEGHVMRILRDRQVRGYDALAEYVMTAEGRQGDEDEMRDAAVLRAWLEDSATQLTDTGLRMLGTLLPDHGLAVLFRNNHFSTLYKRGNGDVYTLCTDDAVAGDSRIVWESLSDIGQTGNRFVDSQFVEMRPGGDYVRDEPVDSGRKQQEDEDYALAMELQRQDDEERRRARERLQVRQGDRLPPGMHVKSNHLYGVPEVEHQRLAQAVHRSKSDENFARRMNDAFLPHESSASGAGTLPRQKSRRKPSDASCIVC</sequence>
<dbReference type="GO" id="GO:0016807">
    <property type="term" value="F:cysteine-type carboxypeptidase activity"/>
    <property type="evidence" value="ECO:0007669"/>
    <property type="project" value="TreeGrafter"/>
</dbReference>
<gene>
    <name evidence="3" type="primary">FAM63B</name>
    <name evidence="3" type="ORF">LPJ53_002515</name>
</gene>
<feature type="domain" description="MINDY deubiquitinase" evidence="2">
    <location>
        <begin position="71"/>
        <end position="323"/>
    </location>
</feature>
<dbReference type="PANTHER" id="PTHR18063:SF6">
    <property type="entry name" value="UBIQUITIN CARBOXYL-TERMINAL HYDROLASE"/>
    <property type="match status" value="1"/>
</dbReference>
<dbReference type="OrthoDB" id="10261212at2759"/>
<dbReference type="InterPro" id="IPR033979">
    <property type="entry name" value="MINDY_domain"/>
</dbReference>
<name>A0A9W7Y1T4_9FUNG</name>
<reference evidence="3" key="1">
    <citation type="submission" date="2022-07" db="EMBL/GenBank/DDBJ databases">
        <title>Phylogenomic reconstructions and comparative analyses of Kickxellomycotina fungi.</title>
        <authorList>
            <person name="Reynolds N.K."/>
            <person name="Stajich J.E."/>
            <person name="Barry K."/>
            <person name="Grigoriev I.V."/>
            <person name="Crous P."/>
            <person name="Smith M.E."/>
        </authorList>
    </citation>
    <scope>NUCLEOTIDE SEQUENCE</scope>
    <source>
        <strain evidence="3">NBRC 32514</strain>
    </source>
</reference>
<dbReference type="InterPro" id="IPR007518">
    <property type="entry name" value="MINDY"/>
</dbReference>
<evidence type="ECO:0000313" key="3">
    <source>
        <dbReference type="EMBL" id="KAJ1723110.1"/>
    </source>
</evidence>
<keyword evidence="3" id="KW-0378">Hydrolase</keyword>
<dbReference type="GO" id="GO:0004843">
    <property type="term" value="F:cysteine-type deubiquitinase activity"/>
    <property type="evidence" value="ECO:0007669"/>
    <property type="project" value="InterPro"/>
</dbReference>
<dbReference type="Proteomes" id="UP001149813">
    <property type="component" value="Unassembled WGS sequence"/>
</dbReference>
<dbReference type="EMBL" id="JANBOJ010000080">
    <property type="protein sequence ID" value="KAJ1723110.1"/>
    <property type="molecule type" value="Genomic_DNA"/>
</dbReference>
<evidence type="ECO:0000256" key="1">
    <source>
        <dbReference type="SAM" id="MobiDB-lite"/>
    </source>
</evidence>
<dbReference type="GO" id="GO:1990380">
    <property type="term" value="F:K48-linked deubiquitinase activity"/>
    <property type="evidence" value="ECO:0007669"/>
    <property type="project" value="InterPro"/>
</dbReference>
<dbReference type="GO" id="GO:0005829">
    <property type="term" value="C:cytosol"/>
    <property type="evidence" value="ECO:0007669"/>
    <property type="project" value="TreeGrafter"/>
</dbReference>
<dbReference type="Pfam" id="PF04424">
    <property type="entry name" value="MINDY_DUB"/>
    <property type="match status" value="1"/>
</dbReference>
<evidence type="ECO:0000259" key="2">
    <source>
        <dbReference type="Pfam" id="PF04424"/>
    </source>
</evidence>
<evidence type="ECO:0000313" key="4">
    <source>
        <dbReference type="Proteomes" id="UP001149813"/>
    </source>
</evidence>
<feature type="region of interest" description="Disordered" evidence="1">
    <location>
        <begin position="1"/>
        <end position="20"/>
    </location>
</feature>
<dbReference type="InterPro" id="IPR003903">
    <property type="entry name" value="UIM_dom"/>
</dbReference>
<proteinExistence type="predicted"/>
<organism evidence="3 4">
    <name type="scientific">Coemansia erecta</name>
    <dbReference type="NCBI Taxonomy" id="147472"/>
    <lineage>
        <taxon>Eukaryota</taxon>
        <taxon>Fungi</taxon>
        <taxon>Fungi incertae sedis</taxon>
        <taxon>Zoopagomycota</taxon>
        <taxon>Kickxellomycotina</taxon>
        <taxon>Kickxellomycetes</taxon>
        <taxon>Kickxellales</taxon>
        <taxon>Kickxellaceae</taxon>
        <taxon>Coemansia</taxon>
    </lineage>
</organism>
<keyword evidence="4" id="KW-1185">Reference proteome</keyword>
<dbReference type="PROSITE" id="PS50330">
    <property type="entry name" value="UIM"/>
    <property type="match status" value="1"/>
</dbReference>
<protein>
    <submittedName>
        <fullName evidence="3">Ubiquitin carboxyl-terminal hydrolase MINDY-2</fullName>
    </submittedName>
</protein>
<feature type="region of interest" description="Disordered" evidence="1">
    <location>
        <begin position="422"/>
        <end position="452"/>
    </location>
</feature>
<dbReference type="PANTHER" id="PTHR18063">
    <property type="entry name" value="NF-E2 INDUCIBLE PROTEIN"/>
    <property type="match status" value="1"/>
</dbReference>
<dbReference type="AlphaFoldDB" id="A0A9W7Y1T4"/>
<dbReference type="GO" id="GO:0071108">
    <property type="term" value="P:protein K48-linked deubiquitination"/>
    <property type="evidence" value="ECO:0007669"/>
    <property type="project" value="TreeGrafter"/>
</dbReference>
<accession>A0A9W7Y1T4</accession>
<comment type="caution">
    <text evidence="3">The sequence shown here is derived from an EMBL/GenBank/DDBJ whole genome shotgun (WGS) entry which is preliminary data.</text>
</comment>
<dbReference type="GO" id="GO:0071944">
    <property type="term" value="C:cell periphery"/>
    <property type="evidence" value="ECO:0007669"/>
    <property type="project" value="TreeGrafter"/>
</dbReference>